<comment type="caution">
    <text evidence="3">The sequence shown here is derived from an EMBL/GenBank/DDBJ whole genome shotgun (WGS) entry which is preliminary data.</text>
</comment>
<protein>
    <recommendedName>
        <fullName evidence="2">DUF4189 domain-containing protein</fullName>
    </recommendedName>
</protein>
<dbReference type="InterPro" id="IPR025240">
    <property type="entry name" value="DUF4189"/>
</dbReference>
<dbReference type="Proteomes" id="UP001152876">
    <property type="component" value="Unassembled WGS sequence"/>
</dbReference>
<dbReference type="Pfam" id="PF13827">
    <property type="entry name" value="DUF4189"/>
    <property type="match status" value="1"/>
</dbReference>
<accession>A0A9X4NSI0</accession>
<keyword evidence="1" id="KW-0732">Signal</keyword>
<keyword evidence="4" id="KW-1185">Reference proteome</keyword>
<sequence length="140" mass="14198">MGFLVVFFFKEVGMTVVRSMRWAAALLVSLTVVACGGNDDGYGAIAVSTSTNRVAIVSGELTQSVANDEARDECDANDCTVVLQFEECGAASAGTMGSTLLIAVAQGSSAFDAQTAANNACTAQGAVGCGEIPNLSAQCN</sequence>
<dbReference type="AlphaFoldDB" id="A0A9X4NSI0"/>
<feature type="chain" id="PRO_5040799376" description="DUF4189 domain-containing protein" evidence="1">
    <location>
        <begin position="35"/>
        <end position="140"/>
    </location>
</feature>
<evidence type="ECO:0000256" key="1">
    <source>
        <dbReference type="SAM" id="SignalP"/>
    </source>
</evidence>
<feature type="signal peptide" evidence="1">
    <location>
        <begin position="1"/>
        <end position="34"/>
    </location>
</feature>
<organism evidence="3 4">
    <name type="scientific">Hydrogenophaga taeniospiralis CCUG 15921</name>
    <dbReference type="NCBI Taxonomy" id="1281780"/>
    <lineage>
        <taxon>Bacteria</taxon>
        <taxon>Pseudomonadati</taxon>
        <taxon>Pseudomonadota</taxon>
        <taxon>Betaproteobacteria</taxon>
        <taxon>Burkholderiales</taxon>
        <taxon>Comamonadaceae</taxon>
        <taxon>Hydrogenophaga</taxon>
    </lineage>
</organism>
<reference evidence="3" key="1">
    <citation type="submission" date="2013-01" db="EMBL/GenBank/DDBJ databases">
        <title>Genome draft of Hydrogenophaga taeniospiralis 2K1.</title>
        <authorList>
            <person name="Gomila M."/>
            <person name="Lalucat J."/>
        </authorList>
    </citation>
    <scope>NUCLEOTIDE SEQUENCE</scope>
    <source>
        <strain evidence="3">CCUG 15921</strain>
    </source>
</reference>
<evidence type="ECO:0000313" key="3">
    <source>
        <dbReference type="EMBL" id="MDG5975306.1"/>
    </source>
</evidence>
<name>A0A9X4NSI0_9BURK</name>
<evidence type="ECO:0000259" key="2">
    <source>
        <dbReference type="Pfam" id="PF13827"/>
    </source>
</evidence>
<evidence type="ECO:0000313" key="4">
    <source>
        <dbReference type="Proteomes" id="UP001152876"/>
    </source>
</evidence>
<feature type="domain" description="DUF4189" evidence="2">
    <location>
        <begin position="42"/>
        <end position="130"/>
    </location>
</feature>
<gene>
    <name evidence="3" type="ORF">H010_08611</name>
</gene>
<proteinExistence type="predicted"/>
<dbReference type="EMBL" id="AOGK01000006">
    <property type="protein sequence ID" value="MDG5975306.1"/>
    <property type="molecule type" value="Genomic_DNA"/>
</dbReference>
<dbReference type="OrthoDB" id="8910739at2"/>